<reference evidence="1" key="1">
    <citation type="journal article" date="2022" name="bioRxiv">
        <title>Sequencing and chromosome-scale assembly of the giantPleurodeles waltlgenome.</title>
        <authorList>
            <person name="Brown T."/>
            <person name="Elewa A."/>
            <person name="Iarovenko S."/>
            <person name="Subramanian E."/>
            <person name="Araus A.J."/>
            <person name="Petzold A."/>
            <person name="Susuki M."/>
            <person name="Suzuki K.-i.T."/>
            <person name="Hayashi T."/>
            <person name="Toyoda A."/>
            <person name="Oliveira C."/>
            <person name="Osipova E."/>
            <person name="Leigh N.D."/>
            <person name="Simon A."/>
            <person name="Yun M.H."/>
        </authorList>
    </citation>
    <scope>NUCLEOTIDE SEQUENCE</scope>
    <source>
        <strain evidence="1">20211129_DDA</strain>
        <tissue evidence="1">Liver</tissue>
    </source>
</reference>
<sequence>MCAEWPKSKGVAACEDRCELTDRILSLGDDNVVSDRRESRPKAWFTVERVSVELMVDTGSKYTSIPKDVFMKNWPHLELTNKDICPGGYQGEEIEILGYFSTVNCFKMRETFGKVYVAESGPPILGWMHQYDLNIIVNPTGMEQILIVDDVDVNVILKEVKEVFHEELGELKGYVHKLCMKPERLQ</sequence>
<protein>
    <recommendedName>
        <fullName evidence="3">Peptidase A2 domain-containing protein</fullName>
    </recommendedName>
</protein>
<evidence type="ECO:0000313" key="2">
    <source>
        <dbReference type="Proteomes" id="UP001066276"/>
    </source>
</evidence>
<dbReference type="Proteomes" id="UP001066276">
    <property type="component" value="Chromosome 2_1"/>
</dbReference>
<evidence type="ECO:0000313" key="1">
    <source>
        <dbReference type="EMBL" id="KAJ1200891.1"/>
    </source>
</evidence>
<evidence type="ECO:0008006" key="3">
    <source>
        <dbReference type="Google" id="ProtNLM"/>
    </source>
</evidence>
<dbReference type="SUPFAM" id="SSF50630">
    <property type="entry name" value="Acid proteases"/>
    <property type="match status" value="1"/>
</dbReference>
<organism evidence="1 2">
    <name type="scientific">Pleurodeles waltl</name>
    <name type="common">Iberian ribbed newt</name>
    <dbReference type="NCBI Taxonomy" id="8319"/>
    <lineage>
        <taxon>Eukaryota</taxon>
        <taxon>Metazoa</taxon>
        <taxon>Chordata</taxon>
        <taxon>Craniata</taxon>
        <taxon>Vertebrata</taxon>
        <taxon>Euteleostomi</taxon>
        <taxon>Amphibia</taxon>
        <taxon>Batrachia</taxon>
        <taxon>Caudata</taxon>
        <taxon>Salamandroidea</taxon>
        <taxon>Salamandridae</taxon>
        <taxon>Pleurodelinae</taxon>
        <taxon>Pleurodeles</taxon>
    </lineage>
</organism>
<keyword evidence="2" id="KW-1185">Reference proteome</keyword>
<proteinExistence type="predicted"/>
<name>A0AAV7VKL9_PLEWA</name>
<dbReference type="InterPro" id="IPR021109">
    <property type="entry name" value="Peptidase_aspartic_dom_sf"/>
</dbReference>
<accession>A0AAV7VKL9</accession>
<gene>
    <name evidence="1" type="ORF">NDU88_004712</name>
</gene>
<dbReference type="AlphaFoldDB" id="A0AAV7VKL9"/>
<comment type="caution">
    <text evidence="1">The sequence shown here is derived from an EMBL/GenBank/DDBJ whole genome shotgun (WGS) entry which is preliminary data.</text>
</comment>
<dbReference type="EMBL" id="JANPWB010000003">
    <property type="protein sequence ID" value="KAJ1200891.1"/>
    <property type="molecule type" value="Genomic_DNA"/>
</dbReference>